<keyword evidence="3" id="KW-1185">Reference proteome</keyword>
<feature type="signal peptide" evidence="1">
    <location>
        <begin position="1"/>
        <end position="22"/>
    </location>
</feature>
<evidence type="ECO:0000256" key="1">
    <source>
        <dbReference type="SAM" id="SignalP"/>
    </source>
</evidence>
<gene>
    <name evidence="2" type="ORF">BDV29DRAFT_181557</name>
</gene>
<feature type="chain" id="PRO_5025040716" description="Secreted protein" evidence="1">
    <location>
        <begin position="23"/>
        <end position="99"/>
    </location>
</feature>
<dbReference type="Proteomes" id="UP000326565">
    <property type="component" value="Unassembled WGS sequence"/>
</dbReference>
<dbReference type="EMBL" id="ML732315">
    <property type="protein sequence ID" value="KAB8070092.1"/>
    <property type="molecule type" value="Genomic_DNA"/>
</dbReference>
<accession>A0A5N5WSK1</accession>
<reference evidence="2 3" key="1">
    <citation type="submission" date="2019-04" db="EMBL/GenBank/DDBJ databases">
        <title>Friends and foes A comparative genomics study of 23 Aspergillus species from section Flavi.</title>
        <authorList>
            <consortium name="DOE Joint Genome Institute"/>
            <person name="Kjaerbolling I."/>
            <person name="Vesth T."/>
            <person name="Frisvad J.C."/>
            <person name="Nybo J.L."/>
            <person name="Theobald S."/>
            <person name="Kildgaard S."/>
            <person name="Isbrandt T."/>
            <person name="Kuo A."/>
            <person name="Sato A."/>
            <person name="Lyhne E.K."/>
            <person name="Kogle M.E."/>
            <person name="Wiebenga A."/>
            <person name="Kun R.S."/>
            <person name="Lubbers R.J."/>
            <person name="Makela M.R."/>
            <person name="Barry K."/>
            <person name="Chovatia M."/>
            <person name="Clum A."/>
            <person name="Daum C."/>
            <person name="Haridas S."/>
            <person name="He G."/>
            <person name="LaButti K."/>
            <person name="Lipzen A."/>
            <person name="Mondo S."/>
            <person name="Riley R."/>
            <person name="Salamov A."/>
            <person name="Simmons B.A."/>
            <person name="Magnuson J.K."/>
            <person name="Henrissat B."/>
            <person name="Mortensen U.H."/>
            <person name="Larsen T.O."/>
            <person name="Devries R.P."/>
            <person name="Grigoriev I.V."/>
            <person name="Machida M."/>
            <person name="Baker S.E."/>
            <person name="Andersen M.R."/>
        </authorList>
    </citation>
    <scope>NUCLEOTIDE SEQUENCE [LARGE SCALE GENOMIC DNA]</scope>
    <source>
        <strain evidence="2 3">CBS 151.66</strain>
    </source>
</reference>
<proteinExistence type="predicted"/>
<protein>
    <recommendedName>
        <fullName evidence="4">Secreted protein</fullName>
    </recommendedName>
</protein>
<evidence type="ECO:0008006" key="4">
    <source>
        <dbReference type="Google" id="ProtNLM"/>
    </source>
</evidence>
<dbReference type="AlphaFoldDB" id="A0A5N5WSK1"/>
<evidence type="ECO:0000313" key="2">
    <source>
        <dbReference type="EMBL" id="KAB8070092.1"/>
    </source>
</evidence>
<name>A0A5N5WSK1_9EURO</name>
<organism evidence="2 3">
    <name type="scientific">Aspergillus leporis</name>
    <dbReference type="NCBI Taxonomy" id="41062"/>
    <lineage>
        <taxon>Eukaryota</taxon>
        <taxon>Fungi</taxon>
        <taxon>Dikarya</taxon>
        <taxon>Ascomycota</taxon>
        <taxon>Pezizomycotina</taxon>
        <taxon>Eurotiomycetes</taxon>
        <taxon>Eurotiomycetidae</taxon>
        <taxon>Eurotiales</taxon>
        <taxon>Aspergillaceae</taxon>
        <taxon>Aspergillus</taxon>
        <taxon>Aspergillus subgen. Circumdati</taxon>
    </lineage>
</organism>
<evidence type="ECO:0000313" key="3">
    <source>
        <dbReference type="Proteomes" id="UP000326565"/>
    </source>
</evidence>
<keyword evidence="1" id="KW-0732">Signal</keyword>
<sequence>MRSSSLYTIFSTLLLFLSKHIALQGVHKRQSPQQASEESIFRTKYHCYQFVYGRGSTFCLQGLSVKIFPLYIQSASPTNQRSLPSPSSIQANVGNIMLL</sequence>